<feature type="compositionally biased region" description="Acidic residues" evidence="3">
    <location>
        <begin position="95"/>
        <end position="104"/>
    </location>
</feature>
<dbReference type="Gene3D" id="1.25.40.10">
    <property type="entry name" value="Tetratricopeptide repeat domain"/>
    <property type="match status" value="1"/>
</dbReference>
<accession>A0A7S3ZZ71</accession>
<evidence type="ECO:0000256" key="1">
    <source>
        <dbReference type="ARBA" id="ARBA00022737"/>
    </source>
</evidence>
<dbReference type="EMBL" id="CAKKNE010000002">
    <property type="protein sequence ID" value="CAH0370010.1"/>
    <property type="molecule type" value="Genomic_DNA"/>
</dbReference>
<dbReference type="InterPro" id="IPR019734">
    <property type="entry name" value="TPR_rpt"/>
</dbReference>
<keyword evidence="6" id="KW-1185">Reference proteome</keyword>
<feature type="region of interest" description="Disordered" evidence="3">
    <location>
        <begin position="268"/>
        <end position="306"/>
    </location>
</feature>
<reference evidence="4" key="1">
    <citation type="submission" date="2021-01" db="EMBL/GenBank/DDBJ databases">
        <authorList>
            <person name="Corre E."/>
            <person name="Pelletier E."/>
            <person name="Niang G."/>
            <person name="Scheremetjew M."/>
            <person name="Finn R."/>
            <person name="Kale V."/>
            <person name="Holt S."/>
            <person name="Cochrane G."/>
            <person name="Meng A."/>
            <person name="Brown T."/>
            <person name="Cohen L."/>
        </authorList>
    </citation>
    <scope>NUCLEOTIDE SEQUENCE</scope>
    <source>
        <strain evidence="4">CCMP1756</strain>
    </source>
</reference>
<dbReference type="InterPro" id="IPR011990">
    <property type="entry name" value="TPR-like_helical_dom_sf"/>
</dbReference>
<dbReference type="SUPFAM" id="SSF48452">
    <property type="entry name" value="TPR-like"/>
    <property type="match status" value="1"/>
</dbReference>
<gene>
    <name evidence="4" type="ORF">PCAL00307_LOCUS14327</name>
    <name evidence="5" type="ORF">PECAL_2P31580</name>
</gene>
<proteinExistence type="predicted"/>
<dbReference type="AlphaFoldDB" id="A0A7S3ZZ71"/>
<evidence type="ECO:0000256" key="3">
    <source>
        <dbReference type="SAM" id="MobiDB-lite"/>
    </source>
</evidence>
<dbReference type="SMART" id="SM00028">
    <property type="entry name" value="TPR"/>
    <property type="match status" value="2"/>
</dbReference>
<feature type="compositionally biased region" description="Basic residues" evidence="3">
    <location>
        <begin position="269"/>
        <end position="278"/>
    </location>
</feature>
<keyword evidence="2" id="KW-0802">TPR repeat</keyword>
<sequence length="395" mass="42626">MATFAEELDEDLIREARANSQHLLGTPMAHAFKNYGADRAKQAKDAALQAKLADALKTGVKLDEARLNPNAAREYDARLAADVARAAAAAHGTVSDDDDDDDDGEKPAEAEATRADCLKAAEVLHRCELLKQEGNAAFRAACAEEDEHKAREVAFDAAIYYLDVLDAIYVAEQRPMAPDQQEAMRALKLATLLNRGAALNKQLDWKLSLKACNQALLLDKDNVKGLYRRAVALAGLGQGAEAEGDLLRVLELAPQNKDAQRRLRELRKAMKKKPKQPKKAPPSSAEAEDGFTPLSQSPEEAAELKRMEADYNAANAAIARARKAHPPPPPPPAPAPTEADLAFAEAVAAAERLPKPPFDPYDVVGLDGDGHSTGADFERAFEEDMRKRAAAASGE</sequence>
<protein>
    <submittedName>
        <fullName evidence="4">Uncharacterized protein</fullName>
    </submittedName>
</protein>
<keyword evidence="1" id="KW-0677">Repeat</keyword>
<name>A0A7S3ZZ71_9STRA</name>
<dbReference type="PANTHER" id="PTHR11242">
    <property type="entry name" value="ARYL HYDROCARBON RECEPTOR INTERACTING PROTEIN RELATED"/>
    <property type="match status" value="1"/>
</dbReference>
<evidence type="ECO:0000256" key="2">
    <source>
        <dbReference type="ARBA" id="ARBA00022803"/>
    </source>
</evidence>
<dbReference type="PANTHER" id="PTHR11242:SF0">
    <property type="entry name" value="TPR_REGION DOMAIN-CONTAINING PROTEIN"/>
    <property type="match status" value="1"/>
</dbReference>
<dbReference type="EMBL" id="HBIW01016607">
    <property type="protein sequence ID" value="CAE0698891.1"/>
    <property type="molecule type" value="Transcribed_RNA"/>
</dbReference>
<evidence type="ECO:0000313" key="4">
    <source>
        <dbReference type="EMBL" id="CAE0698891.1"/>
    </source>
</evidence>
<feature type="region of interest" description="Disordered" evidence="3">
    <location>
        <begin position="90"/>
        <end position="111"/>
    </location>
</feature>
<organism evidence="4">
    <name type="scientific">Pelagomonas calceolata</name>
    <dbReference type="NCBI Taxonomy" id="35677"/>
    <lineage>
        <taxon>Eukaryota</taxon>
        <taxon>Sar</taxon>
        <taxon>Stramenopiles</taxon>
        <taxon>Ochrophyta</taxon>
        <taxon>Pelagophyceae</taxon>
        <taxon>Pelagomonadales</taxon>
        <taxon>Pelagomonadaceae</taxon>
        <taxon>Pelagomonas</taxon>
    </lineage>
</organism>
<reference evidence="5" key="2">
    <citation type="submission" date="2021-11" db="EMBL/GenBank/DDBJ databases">
        <authorList>
            <consortium name="Genoscope - CEA"/>
            <person name="William W."/>
        </authorList>
    </citation>
    <scope>NUCLEOTIDE SEQUENCE</scope>
</reference>
<dbReference type="OrthoDB" id="2423701at2759"/>
<evidence type="ECO:0000313" key="6">
    <source>
        <dbReference type="Proteomes" id="UP000789595"/>
    </source>
</evidence>
<dbReference type="Proteomes" id="UP000789595">
    <property type="component" value="Unassembled WGS sequence"/>
</dbReference>
<dbReference type="InterPro" id="IPR039663">
    <property type="entry name" value="AIP/AIPL1/TTC9"/>
</dbReference>
<evidence type="ECO:0000313" key="5">
    <source>
        <dbReference type="EMBL" id="CAH0370010.1"/>
    </source>
</evidence>